<proteinExistence type="predicted"/>
<feature type="domain" description="Inner membrane component" evidence="2">
    <location>
        <begin position="4"/>
        <end position="54"/>
    </location>
</feature>
<evidence type="ECO:0000313" key="4">
    <source>
        <dbReference type="Proteomes" id="UP000623681"/>
    </source>
</evidence>
<keyword evidence="4" id="KW-1185">Reference proteome</keyword>
<dbReference type="EMBL" id="JAESWA010000029">
    <property type="protein sequence ID" value="MBL4933955.1"/>
    <property type="molecule type" value="Genomic_DNA"/>
</dbReference>
<accession>A0A937FIX2</accession>
<protein>
    <submittedName>
        <fullName evidence="3">YccF domain-containing protein</fullName>
    </submittedName>
</protein>
<evidence type="ECO:0000313" key="3">
    <source>
        <dbReference type="EMBL" id="MBL4933955.1"/>
    </source>
</evidence>
<dbReference type="Pfam" id="PF03733">
    <property type="entry name" value="YccF"/>
    <property type="match status" value="2"/>
</dbReference>
<feature type="transmembrane region" description="Helical" evidence="1">
    <location>
        <begin position="56"/>
        <end position="75"/>
    </location>
</feature>
<evidence type="ECO:0000259" key="2">
    <source>
        <dbReference type="Pfam" id="PF03733"/>
    </source>
</evidence>
<dbReference type="GO" id="GO:0005886">
    <property type="term" value="C:plasma membrane"/>
    <property type="evidence" value="ECO:0007669"/>
    <property type="project" value="TreeGrafter"/>
</dbReference>
<dbReference type="InterPro" id="IPR031308">
    <property type="entry name" value="UCP028777"/>
</dbReference>
<name>A0A937FIX2_9CLOT</name>
<keyword evidence="1" id="KW-1133">Transmembrane helix</keyword>
<sequence length="120" mass="13053">MSFFGNIIWIIFGGLIHSIAWLFFGALWCLTIVGIPIGVQCFKMASLQFAPFGKEVVTVDNGGVAFLANILWIIFGGIELALGNLISGVILCLTIVGIPFGLQFFKLAQLSLMPFGKEIR</sequence>
<reference evidence="3" key="1">
    <citation type="submission" date="2021-01" db="EMBL/GenBank/DDBJ databases">
        <title>Genome public.</title>
        <authorList>
            <person name="Liu C."/>
            <person name="Sun Q."/>
        </authorList>
    </citation>
    <scope>NUCLEOTIDE SEQUENCE</scope>
    <source>
        <strain evidence="3">YIM B02565</strain>
    </source>
</reference>
<dbReference type="InterPro" id="IPR052937">
    <property type="entry name" value="Inner_membrane_protein"/>
</dbReference>
<feature type="transmembrane region" description="Helical" evidence="1">
    <location>
        <begin position="81"/>
        <end position="105"/>
    </location>
</feature>
<keyword evidence="1" id="KW-0472">Membrane</keyword>
<dbReference type="Proteomes" id="UP000623681">
    <property type="component" value="Unassembled WGS sequence"/>
</dbReference>
<keyword evidence="1" id="KW-0812">Transmembrane</keyword>
<organism evidence="3 4">
    <name type="scientific">Clostridium paridis</name>
    <dbReference type="NCBI Taxonomy" id="2803863"/>
    <lineage>
        <taxon>Bacteria</taxon>
        <taxon>Bacillati</taxon>
        <taxon>Bacillota</taxon>
        <taxon>Clostridia</taxon>
        <taxon>Eubacteriales</taxon>
        <taxon>Clostridiaceae</taxon>
        <taxon>Clostridium</taxon>
    </lineage>
</organism>
<dbReference type="AlphaFoldDB" id="A0A937FIX2"/>
<feature type="domain" description="Inner membrane component" evidence="2">
    <location>
        <begin position="67"/>
        <end position="117"/>
    </location>
</feature>
<dbReference type="PIRSF" id="PIRSF028777">
    <property type="entry name" value="UCP028777"/>
    <property type="match status" value="1"/>
</dbReference>
<feature type="transmembrane region" description="Helical" evidence="1">
    <location>
        <begin position="6"/>
        <end position="35"/>
    </location>
</feature>
<dbReference type="PANTHER" id="PTHR42903">
    <property type="entry name" value="INNER MEMBRANE PROTEIN YCCF"/>
    <property type="match status" value="1"/>
</dbReference>
<comment type="caution">
    <text evidence="3">The sequence shown here is derived from an EMBL/GenBank/DDBJ whole genome shotgun (WGS) entry which is preliminary data.</text>
</comment>
<dbReference type="InterPro" id="IPR005185">
    <property type="entry name" value="YccF"/>
</dbReference>
<gene>
    <name evidence="3" type="ORF">JK634_19390</name>
</gene>
<dbReference type="NCBIfam" id="NF008740">
    <property type="entry name" value="PRK11770.1-2"/>
    <property type="match status" value="1"/>
</dbReference>
<dbReference type="PANTHER" id="PTHR42903:SF1">
    <property type="entry name" value="INNER MEMBRANE PROTEIN YCCF"/>
    <property type="match status" value="1"/>
</dbReference>
<evidence type="ECO:0000256" key="1">
    <source>
        <dbReference type="SAM" id="Phobius"/>
    </source>
</evidence>
<dbReference type="RefSeq" id="WP_202769417.1">
    <property type="nucleotide sequence ID" value="NZ_JAESWA010000029.1"/>
</dbReference>